<dbReference type="Proteomes" id="UP000257648">
    <property type="component" value="Segment"/>
</dbReference>
<evidence type="ECO:0000313" key="2">
    <source>
        <dbReference type="EMBL" id="AXQ70491.1"/>
    </source>
</evidence>
<evidence type="ECO:0000256" key="1">
    <source>
        <dbReference type="SAM" id="Phobius"/>
    </source>
</evidence>
<sequence>MARTAYTSRTYKTQVRREATEQFFLFVAFHSAWTAILNFFHD</sequence>
<proteinExistence type="predicted"/>
<keyword evidence="3" id="KW-1185">Reference proteome</keyword>
<reference evidence="3" key="1">
    <citation type="submission" date="2018-05" db="EMBL/GenBank/DDBJ databases">
        <authorList>
            <person name="You S."/>
        </authorList>
    </citation>
    <scope>NUCLEOTIDE SEQUENCE [LARGE SCALE GENOMIC DNA]</scope>
</reference>
<dbReference type="RefSeq" id="YP_009810850.1">
    <property type="nucleotide sequence ID" value="NC_048049.1"/>
</dbReference>
<keyword evidence="1" id="KW-1133">Transmembrane helix</keyword>
<organism evidence="2 3">
    <name type="scientific">Synechococcus phage S-T4</name>
    <dbReference type="NCBI Taxonomy" id="2268578"/>
    <lineage>
        <taxon>Viruses</taxon>
        <taxon>Duplodnaviria</taxon>
        <taxon>Heunggongvirae</taxon>
        <taxon>Uroviricota</taxon>
        <taxon>Caudoviricetes</taxon>
        <taxon>Pantevenvirales</taxon>
        <taxon>Kyanoviridae</taxon>
        <taxon>Tamkungvirus</taxon>
        <taxon>Tamkungvirus ST4</taxon>
    </lineage>
</organism>
<name>A0A385EF37_9CAUD</name>
<evidence type="ECO:0000313" key="3">
    <source>
        <dbReference type="Proteomes" id="UP000257648"/>
    </source>
</evidence>
<keyword evidence="1" id="KW-0472">Membrane</keyword>
<accession>A0A385EF37</accession>
<keyword evidence="1" id="KW-0812">Transmembrane</keyword>
<dbReference type="EMBL" id="MH412654">
    <property type="protein sequence ID" value="AXQ70491.1"/>
    <property type="molecule type" value="Genomic_DNA"/>
</dbReference>
<protein>
    <submittedName>
        <fullName evidence="2">Uncharacterized protein</fullName>
    </submittedName>
</protein>
<feature type="transmembrane region" description="Helical" evidence="1">
    <location>
        <begin position="21"/>
        <end position="40"/>
    </location>
</feature>
<dbReference type="KEGG" id="vg:55001872"/>
<dbReference type="GeneID" id="55001872"/>